<evidence type="ECO:0000313" key="3">
    <source>
        <dbReference type="Proteomes" id="UP000225548"/>
    </source>
</evidence>
<dbReference type="InterPro" id="IPR017853">
    <property type="entry name" value="GH"/>
</dbReference>
<dbReference type="Gene3D" id="3.20.20.80">
    <property type="entry name" value="Glycosidases"/>
    <property type="match status" value="1"/>
</dbReference>
<feature type="region of interest" description="Disordered" evidence="1">
    <location>
        <begin position="1"/>
        <end position="23"/>
    </location>
</feature>
<proteinExistence type="predicted"/>
<accession>A0A2A9E0A9</accession>
<protein>
    <submittedName>
        <fullName evidence="2">F5/8 type C domain-containing protein</fullName>
    </submittedName>
</protein>
<dbReference type="EMBL" id="PDJG01000001">
    <property type="protein sequence ID" value="PFG32368.1"/>
    <property type="molecule type" value="Genomic_DNA"/>
</dbReference>
<keyword evidence="3" id="KW-1185">Reference proteome</keyword>
<feature type="region of interest" description="Disordered" evidence="1">
    <location>
        <begin position="953"/>
        <end position="990"/>
    </location>
</feature>
<feature type="compositionally biased region" description="Low complexity" evidence="1">
    <location>
        <begin position="953"/>
        <end position="967"/>
    </location>
</feature>
<sequence length="1116" mass="114742">MKVGVTLPASSDASGPGEATPSPVRRRAVALVSVGVLLAGAGTFAALRTSWPAAPQAPAAAGATAAVAATGSAPVCGLPDVAQVTDDGAPPVEPDVLVADVTTVPGGRVLDVEVSGDVAAVLEWDAKSTYTVTRYDLAGGQPLGGFDIDLAADEGTELFSTEQMVLGSDGAVYLLDTLDGRRDLLRYSVQGSLEWRRTIAPGPATDGSVLSLFGLALFPAGTHVESETVGVHEGPGMHLLTADGEDAGTIDGFPGTVVGQAEDGSVITLGAQDSAEADGADTDAPAASSFLTVVDPAGTQVARLGSRWDPDAPDAVLTTYRLGRVTGADTGPDGTGTVVAENGRGLEWFGPDGVREGYWPDRSTSEEHTYELAEGTPLLLRAGSYVFLVRGESTPDGEAVTLATLGADEMLQALTSPVKYNDGSAPHLAVIGAGAGLVTDTVYGYFRDGDDPAVTLRLDETWADAPTRYTLRYQVRGDPRVPDPVASAWVDADLPTGGGDLPLTLPPARAGVYEVDARLVDTTTGTEVVGTCLRYAIGAPGLHADLAALPDGADWGGAGPLRGVALAGDFRLGSHRYQVDFGALVPDPSAVPGPDGLDWDALPLDDLAAAAELAARTDVHLVVQVGQGGDAERAAVEEGTWEGWVREIVAGLGESAPGIVYYSPWNEPNNTGLDDGAAYVRDVGDPFATGARAADPGVVILGGNTLGVPVNWWRDAVDAGACASLDVVAVHPYTGLNRSWEEDGWGADGNPLDRLAEVLDACGDVPVWDTESGWWSDGVVNTWAQGSDVARKLLWYSEAGVEEWTYFFSEGGFGETGNSWSLVQLGQHVKPGLLSYAATQSALGGRGAGERVDLAVPGTFALRWADGTGSAAEMLAAWTDDRAAQVVLTATGTTSVSVADVYGAVRTIDLSSGPAQVELTGAPQIFTAPVSVGLTLAPVEEYGPDLLEGADVTASSTAEGTSTATVTDGSLDDPEPWRSGPLPAAGGQESVADRAPWVEVELDGPAVVDRVIVATAGIRCCTAGLRDYTVSVLTGGTWVEVASVTDQLHERAVEVAFDAVEVSAVRIDVPTTTERGVPVASANYSGVVAGMHPSFMDLTAIDQGIAVSAIEAFGPG</sequence>
<dbReference type="AlphaFoldDB" id="A0A2A9E0A9"/>
<organism evidence="2 3">
    <name type="scientific">Sanguibacter antarcticus</name>
    <dbReference type="NCBI Taxonomy" id="372484"/>
    <lineage>
        <taxon>Bacteria</taxon>
        <taxon>Bacillati</taxon>
        <taxon>Actinomycetota</taxon>
        <taxon>Actinomycetes</taxon>
        <taxon>Micrococcales</taxon>
        <taxon>Sanguibacteraceae</taxon>
        <taxon>Sanguibacter</taxon>
    </lineage>
</organism>
<dbReference type="InterPro" id="IPR008979">
    <property type="entry name" value="Galactose-bd-like_sf"/>
</dbReference>
<reference evidence="2 3" key="1">
    <citation type="submission" date="2017-10" db="EMBL/GenBank/DDBJ databases">
        <title>Sequencing the genomes of 1000 actinobacteria strains.</title>
        <authorList>
            <person name="Klenk H.-P."/>
        </authorList>
    </citation>
    <scope>NUCLEOTIDE SEQUENCE [LARGE SCALE GENOMIC DNA]</scope>
    <source>
        <strain evidence="2 3">DSM 18966</strain>
    </source>
</reference>
<dbReference type="Pfam" id="PF22633">
    <property type="entry name" value="F5_F8_type_C_2"/>
    <property type="match status" value="1"/>
</dbReference>
<evidence type="ECO:0000313" key="2">
    <source>
        <dbReference type="EMBL" id="PFG32368.1"/>
    </source>
</evidence>
<dbReference type="Proteomes" id="UP000225548">
    <property type="component" value="Unassembled WGS sequence"/>
</dbReference>
<evidence type="ECO:0000256" key="1">
    <source>
        <dbReference type="SAM" id="MobiDB-lite"/>
    </source>
</evidence>
<name>A0A2A9E0A9_9MICO</name>
<dbReference type="Gene3D" id="2.60.120.260">
    <property type="entry name" value="Galactose-binding domain-like"/>
    <property type="match status" value="1"/>
</dbReference>
<dbReference type="SUPFAM" id="SSF49785">
    <property type="entry name" value="Galactose-binding domain-like"/>
    <property type="match status" value="1"/>
</dbReference>
<comment type="caution">
    <text evidence="2">The sequence shown here is derived from an EMBL/GenBank/DDBJ whole genome shotgun (WGS) entry which is preliminary data.</text>
</comment>
<gene>
    <name evidence="2" type="ORF">ATL42_0192</name>
</gene>
<dbReference type="SUPFAM" id="SSF51445">
    <property type="entry name" value="(Trans)glycosidases"/>
    <property type="match status" value="1"/>
</dbReference>